<keyword evidence="3" id="KW-1185">Reference proteome</keyword>
<protein>
    <submittedName>
        <fullName evidence="2">Uncharacterized protein</fullName>
    </submittedName>
</protein>
<feature type="signal peptide" evidence="1">
    <location>
        <begin position="1"/>
        <end position="28"/>
    </location>
</feature>
<comment type="caution">
    <text evidence="2">The sequence shown here is derived from an EMBL/GenBank/DDBJ whole genome shotgun (WGS) entry which is preliminary data.</text>
</comment>
<evidence type="ECO:0000313" key="2">
    <source>
        <dbReference type="EMBL" id="RLL12410.1"/>
    </source>
</evidence>
<name>A0A498CMK1_9FIRM</name>
<feature type="chain" id="PRO_5019745594" evidence="1">
    <location>
        <begin position="29"/>
        <end position="286"/>
    </location>
</feature>
<dbReference type="RefSeq" id="WP_121586487.1">
    <property type="nucleotide sequence ID" value="NZ_RCHT01000006.1"/>
</dbReference>
<organism evidence="2 3">
    <name type="scientific">Anaerotruncus massiliensis</name>
    <name type="common">ex Liu et al. 2021</name>
    <dbReference type="NCBI Taxonomy" id="2321404"/>
    <lineage>
        <taxon>Bacteria</taxon>
        <taxon>Bacillati</taxon>
        <taxon>Bacillota</taxon>
        <taxon>Clostridia</taxon>
        <taxon>Eubacteriales</taxon>
        <taxon>Oscillospiraceae</taxon>
        <taxon>Anaerotruncus</taxon>
    </lineage>
</organism>
<sequence>MLKHLRSTIASLFAAVLLVSALAVPAAADTGAAKDVSFNHDIEQVQDIQVINRGLHASYAVTNQNDRAAIISALNALTVAPMRKERGEEDGLRLLTVLMTNGDRYNYWCYEDDVLQSDGGWQANGRQLDGLYAAMTRCQQTYPANIEWLGYMNPYRVTKAELSGAVLDGDVVIEKSASYDSAASQAQRDKILDLCAKLKNVKVGTVRRFNGDEMEKARTDGAYQISMSFEDGKKDYYALQIPNSLTDGKGEIWISVDSIGYDLCYTANDAALLVELTDTLASLLSN</sequence>
<gene>
    <name evidence="2" type="ORF">D4A47_05400</name>
</gene>
<accession>A0A498CMK1</accession>
<dbReference type="Proteomes" id="UP000276301">
    <property type="component" value="Unassembled WGS sequence"/>
</dbReference>
<dbReference type="AlphaFoldDB" id="A0A498CMK1"/>
<evidence type="ECO:0000313" key="3">
    <source>
        <dbReference type="Proteomes" id="UP000276301"/>
    </source>
</evidence>
<reference evidence="2 3" key="1">
    <citation type="submission" date="2018-10" db="EMBL/GenBank/DDBJ databases">
        <title>Anaerotruncus faecis sp. nov., isolated from human feces.</title>
        <authorList>
            <person name="Wang Y.-J."/>
        </authorList>
    </citation>
    <scope>NUCLEOTIDE SEQUENCE [LARGE SCALE GENOMIC DNA]</scope>
    <source>
        <strain evidence="2 3">22A2-44</strain>
    </source>
</reference>
<dbReference type="EMBL" id="RCHT01000006">
    <property type="protein sequence ID" value="RLL12410.1"/>
    <property type="molecule type" value="Genomic_DNA"/>
</dbReference>
<keyword evidence="1" id="KW-0732">Signal</keyword>
<proteinExistence type="predicted"/>
<evidence type="ECO:0000256" key="1">
    <source>
        <dbReference type="SAM" id="SignalP"/>
    </source>
</evidence>